<evidence type="ECO:0000256" key="9">
    <source>
        <dbReference type="SAM" id="Phobius"/>
    </source>
</evidence>
<keyword evidence="4" id="KW-0547">Nucleotide-binding</keyword>
<evidence type="ECO:0000256" key="7">
    <source>
        <dbReference type="ARBA" id="ARBA00023136"/>
    </source>
</evidence>
<evidence type="ECO:0000313" key="11">
    <source>
        <dbReference type="EMBL" id="GMI46325.1"/>
    </source>
</evidence>
<dbReference type="GO" id="GO:0016887">
    <property type="term" value="F:ATP hydrolysis activity"/>
    <property type="evidence" value="ECO:0007669"/>
    <property type="project" value="InterPro"/>
</dbReference>
<gene>
    <name evidence="11" type="ORF">TrCOL_g9564</name>
</gene>
<dbReference type="InterPro" id="IPR043926">
    <property type="entry name" value="ABCG_dom"/>
</dbReference>
<feature type="transmembrane region" description="Helical" evidence="9">
    <location>
        <begin position="170"/>
        <end position="191"/>
    </location>
</feature>
<evidence type="ECO:0000256" key="8">
    <source>
        <dbReference type="SAM" id="MobiDB-lite"/>
    </source>
</evidence>
<feature type="region of interest" description="Disordered" evidence="8">
    <location>
        <begin position="317"/>
        <end position="356"/>
    </location>
</feature>
<organism evidence="11 12">
    <name type="scientific">Triparma columacea</name>
    <dbReference type="NCBI Taxonomy" id="722753"/>
    <lineage>
        <taxon>Eukaryota</taxon>
        <taxon>Sar</taxon>
        <taxon>Stramenopiles</taxon>
        <taxon>Ochrophyta</taxon>
        <taxon>Bolidophyceae</taxon>
        <taxon>Parmales</taxon>
        <taxon>Triparmaceae</taxon>
        <taxon>Triparma</taxon>
    </lineage>
</organism>
<feature type="transmembrane region" description="Helical" evidence="9">
    <location>
        <begin position="1068"/>
        <end position="1088"/>
    </location>
</feature>
<dbReference type="PANTHER" id="PTHR48041:SF91">
    <property type="entry name" value="ABC TRANSPORTER G FAMILY MEMBER 28"/>
    <property type="match status" value="1"/>
</dbReference>
<dbReference type="SUPFAM" id="SSF52540">
    <property type="entry name" value="P-loop containing nucleoside triphosphate hydrolases"/>
    <property type="match status" value="1"/>
</dbReference>
<dbReference type="GO" id="GO:0140359">
    <property type="term" value="F:ABC-type transporter activity"/>
    <property type="evidence" value="ECO:0007669"/>
    <property type="project" value="InterPro"/>
</dbReference>
<dbReference type="Proteomes" id="UP001165065">
    <property type="component" value="Unassembled WGS sequence"/>
</dbReference>
<sequence length="1313" mass="146561">MGSFRSTSPTRESNIPSSGSGQSLLETKLLVQNPSKMRRTNKHSDLHGRSKTYKISMLLMVLCLLMSLFSLIMNSFYCNALHSNTQDDNSCSDAWLWKVFPTFLVLSCCFAISICGCGMGLGESSWRFCMRDETFKKVNSLLVVIFGSCVAIFIWPLLMSYKLGDAVSSLFFFSVMVFISSWCCLSCCTKTESEYDEDEEAEKRKALHKKTVWSGIKMIPFIFVVIAGTEVLRIRIWVYHNMTGIDYILSPEGYYWTLNTANKGIDLWEVFEMDMEGEFDRRDVFDDEDRRILRGTSVFAPGSRIWMNDEDFDPAPEDCALPLPRNLEDSDDTPSPTPTPDDDSYDDPYDDEDDDFENWNTTDFVDFLDEWVENNPISIDNKQFAIWHCEGNQMKNFVTGVTDAEQCNPFAVSSDDFHMTGCPSGVFKNFTEADDSDAAYYQPHTSACPAGFFCPENYQCIIACIEGASCLPTVPETDGNQCVPDSALGTTKKPLNKVLIEDGGFVCPGSRQGTLCPKGKYCPTTFETPVICPKGKYCPRGSFEPQDCRTAFSRCNYEGMDRPSYVASIKTVTILVILLLLAVAQHATRRFFLSRSRKQEMKVANMYRKKEVGVDLLPHLDEKGPLRMDIEFDNLGLILNGTKKRVLNSVTGLLRAGRITAIMGPSGAGKTTFMNVLAGKASYGETTGNIRINGSEDRVMNYSSLCGFVPQDDTMMRDLTVEENLLFYARMRLPASTSNNKCKLIVADVIKTLGISHVKHEPIGDETVRGISGGQRKRVNVGMEMVSNPSLLFLDEPTSGLDSATSYELLEALKEIAKKGTNVIVVLHQPSYQLFELFDDVLLLGKGGSTVYLGPSGECNQYFKTLGFDCPDRVNPADFFMDVIAGKHPRKNDDEFEPSKLFQLWKDVQSEVHTGSPDTTIKTRISAAALESVKPMGFLRSFFMYMGRAILQYNKHKVTFISDIAMQVVAGAVVGSLYREFQFKQLTMMNFMLGLIVGLTTSLAELRVFGGEREVFWRESSPGSGMNLDTLSYFLAKTMVELGRIAILVTAILVSFYPLASPRCEFSLYWNICFAAALMATGVPIIFSTSMDPKSAQLATVVFILIANMMSGNQPTLSAIDKMGTGAIYLSRLSYARWFDEALFIAETAHYADAWKMPPNFLKTSDSVVARLVKFSYTEGMADLNIYVMYYLAIIFRIVAYIGLVSFNRDKRSLPSFFDLVVEDIFTPLKELMIDLTMVNGPAAANGFGKSVRKGLGVTAEEEAQFERRSQMNLLDLETSEGSGENGIEQTAMRISTHAENDSTRAENDSTRA</sequence>
<keyword evidence="12" id="KW-1185">Reference proteome</keyword>
<dbReference type="GO" id="GO:0005524">
    <property type="term" value="F:ATP binding"/>
    <property type="evidence" value="ECO:0007669"/>
    <property type="project" value="UniProtKB-KW"/>
</dbReference>
<feature type="transmembrane region" description="Helical" evidence="9">
    <location>
        <begin position="1031"/>
        <end position="1056"/>
    </location>
</feature>
<dbReference type="Gene3D" id="3.40.50.300">
    <property type="entry name" value="P-loop containing nucleotide triphosphate hydrolases"/>
    <property type="match status" value="1"/>
</dbReference>
<keyword evidence="5" id="KW-0067">ATP-binding</keyword>
<keyword evidence="7 9" id="KW-0472">Membrane</keyword>
<accession>A0A9W7GJE3</accession>
<evidence type="ECO:0000256" key="1">
    <source>
        <dbReference type="ARBA" id="ARBA00004141"/>
    </source>
</evidence>
<feature type="transmembrane region" description="Helical" evidence="9">
    <location>
        <begin position="1188"/>
        <end position="1207"/>
    </location>
</feature>
<reference evidence="12" key="1">
    <citation type="journal article" date="2023" name="Commun. Biol.">
        <title>Genome analysis of Parmales, the sister group of diatoms, reveals the evolutionary specialization of diatoms from phago-mixotrophs to photoautotrophs.</title>
        <authorList>
            <person name="Ban H."/>
            <person name="Sato S."/>
            <person name="Yoshikawa S."/>
            <person name="Yamada K."/>
            <person name="Nakamura Y."/>
            <person name="Ichinomiya M."/>
            <person name="Sato N."/>
            <person name="Blanc-Mathieu R."/>
            <person name="Endo H."/>
            <person name="Kuwata A."/>
            <person name="Ogata H."/>
        </authorList>
    </citation>
    <scope>NUCLEOTIDE SEQUENCE [LARGE SCALE GENOMIC DNA]</scope>
</reference>
<dbReference type="Pfam" id="PF00005">
    <property type="entry name" value="ABC_tran"/>
    <property type="match status" value="1"/>
</dbReference>
<dbReference type="PROSITE" id="PS50893">
    <property type="entry name" value="ABC_TRANSPORTER_2"/>
    <property type="match status" value="1"/>
</dbReference>
<dbReference type="GO" id="GO:0016020">
    <property type="term" value="C:membrane"/>
    <property type="evidence" value="ECO:0007669"/>
    <property type="project" value="UniProtKB-SubCell"/>
</dbReference>
<feature type="transmembrane region" description="Helical" evidence="9">
    <location>
        <begin position="141"/>
        <end position="158"/>
    </location>
</feature>
<feature type="transmembrane region" description="Helical" evidence="9">
    <location>
        <begin position="57"/>
        <end position="77"/>
    </location>
</feature>
<name>A0A9W7GJE3_9STRA</name>
<dbReference type="InterPro" id="IPR003439">
    <property type="entry name" value="ABC_transporter-like_ATP-bd"/>
</dbReference>
<evidence type="ECO:0000256" key="6">
    <source>
        <dbReference type="ARBA" id="ARBA00022989"/>
    </source>
</evidence>
<feature type="region of interest" description="Disordered" evidence="8">
    <location>
        <begin position="1275"/>
        <end position="1313"/>
    </location>
</feature>
<evidence type="ECO:0000256" key="2">
    <source>
        <dbReference type="ARBA" id="ARBA00022448"/>
    </source>
</evidence>
<evidence type="ECO:0000313" key="12">
    <source>
        <dbReference type="Proteomes" id="UP001165065"/>
    </source>
</evidence>
<feature type="compositionally biased region" description="Acidic residues" evidence="8">
    <location>
        <begin position="340"/>
        <end position="356"/>
    </location>
</feature>
<dbReference type="SMART" id="SM00382">
    <property type="entry name" value="AAA"/>
    <property type="match status" value="1"/>
</dbReference>
<protein>
    <recommendedName>
        <fullName evidence="10">ABC transporter domain-containing protein</fullName>
    </recommendedName>
</protein>
<keyword evidence="6 9" id="KW-1133">Transmembrane helix</keyword>
<dbReference type="CDD" id="cd03213">
    <property type="entry name" value="ABCG_EPDR"/>
    <property type="match status" value="1"/>
</dbReference>
<feature type="domain" description="ABC transporter" evidence="10">
    <location>
        <begin position="630"/>
        <end position="871"/>
    </location>
</feature>
<keyword evidence="3 9" id="KW-0812">Transmembrane</keyword>
<dbReference type="InterPro" id="IPR017871">
    <property type="entry name" value="ABC_transporter-like_CS"/>
</dbReference>
<feature type="transmembrane region" description="Helical" evidence="9">
    <location>
        <begin position="97"/>
        <end position="121"/>
    </location>
</feature>
<feature type="compositionally biased region" description="Basic and acidic residues" evidence="8">
    <location>
        <begin position="1297"/>
        <end position="1313"/>
    </location>
</feature>
<dbReference type="Pfam" id="PF19055">
    <property type="entry name" value="ABC2_membrane_7"/>
    <property type="match status" value="1"/>
</dbReference>
<dbReference type="InterPro" id="IPR050352">
    <property type="entry name" value="ABCG_transporters"/>
</dbReference>
<keyword evidence="2" id="KW-0813">Transport</keyword>
<feature type="region of interest" description="Disordered" evidence="8">
    <location>
        <begin position="1"/>
        <end position="21"/>
    </location>
</feature>
<evidence type="ECO:0000259" key="10">
    <source>
        <dbReference type="PROSITE" id="PS50893"/>
    </source>
</evidence>
<feature type="transmembrane region" description="Helical" evidence="9">
    <location>
        <begin position="212"/>
        <end position="232"/>
    </location>
</feature>
<proteinExistence type="predicted"/>
<dbReference type="InterPro" id="IPR027417">
    <property type="entry name" value="P-loop_NTPase"/>
</dbReference>
<evidence type="ECO:0000256" key="4">
    <source>
        <dbReference type="ARBA" id="ARBA00022741"/>
    </source>
</evidence>
<dbReference type="InterPro" id="IPR003593">
    <property type="entry name" value="AAA+_ATPase"/>
</dbReference>
<dbReference type="OrthoDB" id="66620at2759"/>
<dbReference type="EMBL" id="BRYA01000293">
    <property type="protein sequence ID" value="GMI46325.1"/>
    <property type="molecule type" value="Genomic_DNA"/>
</dbReference>
<dbReference type="PROSITE" id="PS00211">
    <property type="entry name" value="ABC_TRANSPORTER_1"/>
    <property type="match status" value="1"/>
</dbReference>
<comment type="caution">
    <text evidence="11">The sequence shown here is derived from an EMBL/GenBank/DDBJ whole genome shotgun (WGS) entry which is preliminary data.</text>
</comment>
<dbReference type="FunFam" id="3.40.50.300:FF:000367">
    <property type="entry name" value="ABC transporter G family member 24"/>
    <property type="match status" value="1"/>
</dbReference>
<evidence type="ECO:0000256" key="5">
    <source>
        <dbReference type="ARBA" id="ARBA00022840"/>
    </source>
</evidence>
<evidence type="ECO:0000256" key="3">
    <source>
        <dbReference type="ARBA" id="ARBA00022692"/>
    </source>
</evidence>
<comment type="subcellular location">
    <subcellularLocation>
        <location evidence="1">Membrane</location>
        <topology evidence="1">Multi-pass membrane protein</topology>
    </subcellularLocation>
</comment>
<dbReference type="PANTHER" id="PTHR48041">
    <property type="entry name" value="ABC TRANSPORTER G FAMILY MEMBER 28"/>
    <property type="match status" value="1"/>
</dbReference>